<comment type="caution">
    <text evidence="2">The sequence shown here is derived from an EMBL/GenBank/DDBJ whole genome shotgun (WGS) entry which is preliminary data.</text>
</comment>
<gene>
    <name evidence="2" type="ORF">LARSCL_LOCUS5057</name>
</gene>
<proteinExistence type="predicted"/>
<protein>
    <submittedName>
        <fullName evidence="2">Uncharacterized protein</fullName>
    </submittedName>
</protein>
<dbReference type="AlphaFoldDB" id="A0AAV1ZES4"/>
<keyword evidence="1" id="KW-0472">Membrane</keyword>
<organism evidence="2 3">
    <name type="scientific">Larinioides sclopetarius</name>
    <dbReference type="NCBI Taxonomy" id="280406"/>
    <lineage>
        <taxon>Eukaryota</taxon>
        <taxon>Metazoa</taxon>
        <taxon>Ecdysozoa</taxon>
        <taxon>Arthropoda</taxon>
        <taxon>Chelicerata</taxon>
        <taxon>Arachnida</taxon>
        <taxon>Araneae</taxon>
        <taxon>Araneomorphae</taxon>
        <taxon>Entelegynae</taxon>
        <taxon>Araneoidea</taxon>
        <taxon>Araneidae</taxon>
        <taxon>Larinioides</taxon>
    </lineage>
</organism>
<keyword evidence="1" id="KW-1133">Transmembrane helix</keyword>
<feature type="transmembrane region" description="Helical" evidence="1">
    <location>
        <begin position="40"/>
        <end position="62"/>
    </location>
</feature>
<sequence>MDTAEFLNMSEHETATAIIAKNITNSIISNKYVDPLFNKYAVIGALLLFTSLFLASVLYYYLKTDKCCRDEHGSHLYNVVSDDASSLIDDDDEASDLFVSCHLYVDDPEVNTASGFEYDCRSIDAISIEEERMSLMSQNHRRYEAFHCPDPCIVHTLS</sequence>
<dbReference type="Proteomes" id="UP001497382">
    <property type="component" value="Unassembled WGS sequence"/>
</dbReference>
<reference evidence="2 3" key="1">
    <citation type="submission" date="2024-04" db="EMBL/GenBank/DDBJ databases">
        <authorList>
            <person name="Rising A."/>
            <person name="Reimegard J."/>
            <person name="Sonavane S."/>
            <person name="Akerstrom W."/>
            <person name="Nylinder S."/>
            <person name="Hedman E."/>
            <person name="Kallberg Y."/>
        </authorList>
    </citation>
    <scope>NUCLEOTIDE SEQUENCE [LARGE SCALE GENOMIC DNA]</scope>
</reference>
<name>A0AAV1ZES4_9ARAC</name>
<keyword evidence="1" id="KW-0812">Transmembrane</keyword>
<keyword evidence="3" id="KW-1185">Reference proteome</keyword>
<evidence type="ECO:0000313" key="2">
    <source>
        <dbReference type="EMBL" id="CAL1270013.1"/>
    </source>
</evidence>
<evidence type="ECO:0000313" key="3">
    <source>
        <dbReference type="Proteomes" id="UP001497382"/>
    </source>
</evidence>
<evidence type="ECO:0000256" key="1">
    <source>
        <dbReference type="SAM" id="Phobius"/>
    </source>
</evidence>
<dbReference type="EMBL" id="CAXIEN010000045">
    <property type="protein sequence ID" value="CAL1270013.1"/>
    <property type="molecule type" value="Genomic_DNA"/>
</dbReference>
<accession>A0AAV1ZES4</accession>